<dbReference type="Proteomes" id="UP001235939">
    <property type="component" value="Chromosome 17"/>
</dbReference>
<keyword evidence="1" id="KW-0732">Signal</keyword>
<protein>
    <submittedName>
        <fullName evidence="2">Uncharacterized protein</fullName>
    </submittedName>
</protein>
<proteinExistence type="predicted"/>
<sequence>MTIKKCFKSACCLLSLLCHCLHRQSTTTAAAAALLVSLSCPPTSGKAERYCQEKGVSTRAVELRRANRGASKEELLRGGGSSRAQRLCLSSKKRSGRSNWLETLGEITTDEPSAPNSLTSQSDKGTNTVVLDRSAYHSKILDILQDRSTFIHISAQDSTKAYDEFKKSLSRLKRSGYLSLEEYKSFLTNHASNAYIYSYGLPKIHKPSVPLRPIIAYRLSPAFPLAKFLSSYLPPF</sequence>
<feature type="chain" id="PRO_5046722382" evidence="1">
    <location>
        <begin position="24"/>
        <end position="236"/>
    </location>
</feature>
<name>A0ABY6LDE7_9ARAC</name>
<evidence type="ECO:0000256" key="1">
    <source>
        <dbReference type="SAM" id="SignalP"/>
    </source>
</evidence>
<evidence type="ECO:0000313" key="2">
    <source>
        <dbReference type="EMBL" id="UYV79214.1"/>
    </source>
</evidence>
<keyword evidence="3" id="KW-1185">Reference proteome</keyword>
<organism evidence="2 3">
    <name type="scientific">Cordylochernes scorpioides</name>
    <dbReference type="NCBI Taxonomy" id="51811"/>
    <lineage>
        <taxon>Eukaryota</taxon>
        <taxon>Metazoa</taxon>
        <taxon>Ecdysozoa</taxon>
        <taxon>Arthropoda</taxon>
        <taxon>Chelicerata</taxon>
        <taxon>Arachnida</taxon>
        <taxon>Pseudoscorpiones</taxon>
        <taxon>Cheliferoidea</taxon>
        <taxon>Chernetidae</taxon>
        <taxon>Cordylochernes</taxon>
    </lineage>
</organism>
<dbReference type="EMBL" id="CP092879">
    <property type="protein sequence ID" value="UYV79214.1"/>
    <property type="molecule type" value="Genomic_DNA"/>
</dbReference>
<accession>A0ABY6LDE7</accession>
<reference evidence="2 3" key="1">
    <citation type="submission" date="2022-01" db="EMBL/GenBank/DDBJ databases">
        <title>A chromosomal length assembly of Cordylochernes scorpioides.</title>
        <authorList>
            <person name="Zeh D."/>
            <person name="Zeh J."/>
        </authorList>
    </citation>
    <scope>NUCLEOTIDE SEQUENCE [LARGE SCALE GENOMIC DNA]</scope>
    <source>
        <strain evidence="2">IN4F17</strain>
        <tissue evidence="2">Whole Body</tissue>
    </source>
</reference>
<evidence type="ECO:0000313" key="3">
    <source>
        <dbReference type="Proteomes" id="UP001235939"/>
    </source>
</evidence>
<gene>
    <name evidence="2" type="ORF">LAZ67_17001539</name>
</gene>
<feature type="signal peptide" evidence="1">
    <location>
        <begin position="1"/>
        <end position="23"/>
    </location>
</feature>